<dbReference type="OrthoDB" id="3690405at2759"/>
<evidence type="ECO:0000256" key="1">
    <source>
        <dbReference type="SAM" id="MobiDB-lite"/>
    </source>
</evidence>
<dbReference type="EMBL" id="ML976283">
    <property type="protein sequence ID" value="KAF1935331.1"/>
    <property type="molecule type" value="Genomic_DNA"/>
</dbReference>
<keyword evidence="3" id="KW-1185">Reference proteome</keyword>
<sequence>LHSLQTQNELVHFENDSLRSVLSTKTKHKKKGKTLDLQQRQDNHGGAVFWSPRKHREAKARDAVKQHEAEQEKLQKSETRELKAAATLYKKKMAEEAKTLRQIAKERREKEKKARAEELAAARALKKQQRKATTSQKSCNTPKKAKRTASHSAAPKNTKRRCFVGSGSRADTAPAPPSPPPKTTTRGRQIKVPTRFK</sequence>
<dbReference type="AlphaFoldDB" id="A0A6A5S3V5"/>
<gene>
    <name evidence="2" type="ORF">EJ02DRAFT_485572</name>
</gene>
<feature type="non-terminal residue" evidence="2">
    <location>
        <position position="1"/>
    </location>
</feature>
<feature type="region of interest" description="Disordered" evidence="1">
    <location>
        <begin position="100"/>
        <end position="197"/>
    </location>
</feature>
<dbReference type="Proteomes" id="UP000800038">
    <property type="component" value="Unassembled WGS sequence"/>
</dbReference>
<feature type="compositionally biased region" description="Basic and acidic residues" evidence="1">
    <location>
        <begin position="59"/>
        <end position="79"/>
    </location>
</feature>
<evidence type="ECO:0000313" key="2">
    <source>
        <dbReference type="EMBL" id="KAF1935331.1"/>
    </source>
</evidence>
<reference evidence="2" key="1">
    <citation type="journal article" date="2020" name="Stud. Mycol.">
        <title>101 Dothideomycetes genomes: a test case for predicting lifestyles and emergence of pathogens.</title>
        <authorList>
            <person name="Haridas S."/>
            <person name="Albert R."/>
            <person name="Binder M."/>
            <person name="Bloem J."/>
            <person name="Labutti K."/>
            <person name="Salamov A."/>
            <person name="Andreopoulos B."/>
            <person name="Baker S."/>
            <person name="Barry K."/>
            <person name="Bills G."/>
            <person name="Bluhm B."/>
            <person name="Cannon C."/>
            <person name="Castanera R."/>
            <person name="Culley D."/>
            <person name="Daum C."/>
            <person name="Ezra D."/>
            <person name="Gonzalez J."/>
            <person name="Henrissat B."/>
            <person name="Kuo A."/>
            <person name="Liang C."/>
            <person name="Lipzen A."/>
            <person name="Lutzoni F."/>
            <person name="Magnuson J."/>
            <person name="Mondo S."/>
            <person name="Nolan M."/>
            <person name="Ohm R."/>
            <person name="Pangilinan J."/>
            <person name="Park H.-J."/>
            <person name="Ramirez L."/>
            <person name="Alfaro M."/>
            <person name="Sun H."/>
            <person name="Tritt A."/>
            <person name="Yoshinaga Y."/>
            <person name="Zwiers L.-H."/>
            <person name="Turgeon B."/>
            <person name="Goodwin S."/>
            <person name="Spatafora J."/>
            <person name="Crous P."/>
            <person name="Grigoriev I."/>
        </authorList>
    </citation>
    <scope>NUCLEOTIDE SEQUENCE</scope>
    <source>
        <strain evidence="2">CBS 161.51</strain>
    </source>
</reference>
<protein>
    <submittedName>
        <fullName evidence="2">Uncharacterized protein</fullName>
    </submittedName>
</protein>
<evidence type="ECO:0000313" key="3">
    <source>
        <dbReference type="Proteomes" id="UP000800038"/>
    </source>
</evidence>
<name>A0A6A5S3V5_9PLEO</name>
<accession>A0A6A5S3V5</accession>
<feature type="region of interest" description="Disordered" evidence="1">
    <location>
        <begin position="21"/>
        <end position="79"/>
    </location>
</feature>
<feature type="compositionally biased region" description="Basic and acidic residues" evidence="1">
    <location>
        <begin position="100"/>
        <end position="120"/>
    </location>
</feature>
<organism evidence="2 3">
    <name type="scientific">Clathrospora elynae</name>
    <dbReference type="NCBI Taxonomy" id="706981"/>
    <lineage>
        <taxon>Eukaryota</taxon>
        <taxon>Fungi</taxon>
        <taxon>Dikarya</taxon>
        <taxon>Ascomycota</taxon>
        <taxon>Pezizomycotina</taxon>
        <taxon>Dothideomycetes</taxon>
        <taxon>Pleosporomycetidae</taxon>
        <taxon>Pleosporales</taxon>
        <taxon>Diademaceae</taxon>
        <taxon>Clathrospora</taxon>
    </lineage>
</organism>
<proteinExistence type="predicted"/>